<evidence type="ECO:0000313" key="1">
    <source>
        <dbReference type="EMBL" id="JAH13250.1"/>
    </source>
</evidence>
<accession>A0A0E9QAB6</accession>
<dbReference type="AlphaFoldDB" id="A0A0E9QAB6"/>
<sequence>MMLGWRIWSSSAWCSCLTAVFFVCWSLCIHTHSY</sequence>
<reference evidence="1" key="2">
    <citation type="journal article" date="2015" name="Fish Shellfish Immunol.">
        <title>Early steps in the European eel (Anguilla anguilla)-Vibrio vulnificus interaction in the gills: Role of the RtxA13 toxin.</title>
        <authorList>
            <person name="Callol A."/>
            <person name="Pajuelo D."/>
            <person name="Ebbesson L."/>
            <person name="Teles M."/>
            <person name="MacKenzie S."/>
            <person name="Amaro C."/>
        </authorList>
    </citation>
    <scope>NUCLEOTIDE SEQUENCE</scope>
</reference>
<name>A0A0E9QAB6_ANGAN</name>
<protein>
    <submittedName>
        <fullName evidence="1">Uncharacterized protein</fullName>
    </submittedName>
</protein>
<reference evidence="1" key="1">
    <citation type="submission" date="2014-11" db="EMBL/GenBank/DDBJ databases">
        <authorList>
            <person name="Amaro Gonzalez C."/>
        </authorList>
    </citation>
    <scope>NUCLEOTIDE SEQUENCE</scope>
</reference>
<proteinExistence type="predicted"/>
<organism evidence="1">
    <name type="scientific">Anguilla anguilla</name>
    <name type="common">European freshwater eel</name>
    <name type="synonym">Muraena anguilla</name>
    <dbReference type="NCBI Taxonomy" id="7936"/>
    <lineage>
        <taxon>Eukaryota</taxon>
        <taxon>Metazoa</taxon>
        <taxon>Chordata</taxon>
        <taxon>Craniata</taxon>
        <taxon>Vertebrata</taxon>
        <taxon>Euteleostomi</taxon>
        <taxon>Actinopterygii</taxon>
        <taxon>Neopterygii</taxon>
        <taxon>Teleostei</taxon>
        <taxon>Anguilliformes</taxon>
        <taxon>Anguillidae</taxon>
        <taxon>Anguilla</taxon>
    </lineage>
</organism>
<dbReference type="EMBL" id="GBXM01095327">
    <property type="protein sequence ID" value="JAH13250.1"/>
    <property type="molecule type" value="Transcribed_RNA"/>
</dbReference>